<dbReference type="KEGG" id="loi:92361459"/>
<gene>
    <name evidence="2" type="ORF">LSCM4_05586</name>
</gene>
<dbReference type="Proteomes" id="UP000674143">
    <property type="component" value="Unassembled WGS sequence"/>
</dbReference>
<feature type="compositionally biased region" description="Basic and acidic residues" evidence="1">
    <location>
        <begin position="350"/>
        <end position="370"/>
    </location>
</feature>
<dbReference type="AlphaFoldDB" id="A0A836KY83"/>
<protein>
    <submittedName>
        <fullName evidence="2">Uncharacterized protein</fullName>
    </submittedName>
</protein>
<organism evidence="2 3">
    <name type="scientific">Leishmania orientalis</name>
    <dbReference type="NCBI Taxonomy" id="2249476"/>
    <lineage>
        <taxon>Eukaryota</taxon>
        <taxon>Discoba</taxon>
        <taxon>Euglenozoa</taxon>
        <taxon>Kinetoplastea</taxon>
        <taxon>Metakinetoplastina</taxon>
        <taxon>Trypanosomatida</taxon>
        <taxon>Trypanosomatidae</taxon>
        <taxon>Leishmaniinae</taxon>
        <taxon>Leishmania</taxon>
    </lineage>
</organism>
<evidence type="ECO:0000313" key="3">
    <source>
        <dbReference type="Proteomes" id="UP000674143"/>
    </source>
</evidence>
<feature type="compositionally biased region" description="Basic residues" evidence="1">
    <location>
        <begin position="605"/>
        <end position="629"/>
    </location>
</feature>
<feature type="region of interest" description="Disordered" evidence="1">
    <location>
        <begin position="157"/>
        <end position="180"/>
    </location>
</feature>
<feature type="compositionally biased region" description="Basic residues" evidence="1">
    <location>
        <begin position="579"/>
        <end position="589"/>
    </location>
</feature>
<dbReference type="RefSeq" id="XP_067064339.1">
    <property type="nucleotide sequence ID" value="XM_067207525.1"/>
</dbReference>
<evidence type="ECO:0000256" key="1">
    <source>
        <dbReference type="SAM" id="MobiDB-lite"/>
    </source>
</evidence>
<feature type="region of interest" description="Disordered" evidence="1">
    <location>
        <begin position="307"/>
        <end position="379"/>
    </location>
</feature>
<feature type="compositionally biased region" description="Gly residues" evidence="1">
    <location>
        <begin position="160"/>
        <end position="180"/>
    </location>
</feature>
<evidence type="ECO:0000313" key="2">
    <source>
        <dbReference type="EMBL" id="KAG5482333.1"/>
    </source>
</evidence>
<feature type="compositionally biased region" description="Basic and acidic residues" evidence="1">
    <location>
        <begin position="630"/>
        <end position="646"/>
    </location>
</feature>
<dbReference type="PANTHER" id="PTHR34377">
    <property type="entry name" value="TETRATRICOPEPTIDE REPEAT (TPR)-LIKE SUPERFAMILY PROTEIN"/>
    <property type="match status" value="1"/>
</dbReference>
<name>A0A836KY83_9TRYP</name>
<reference evidence="3" key="2">
    <citation type="journal article" date="2021" name="Sci. Data">
        <title>Chromosome-scale genome sequencing, assembly and annotation of six genomes from subfamily Leishmaniinae.</title>
        <authorList>
            <person name="Almutairi H."/>
            <person name="Urbaniak M.D."/>
            <person name="Bates M.D."/>
            <person name="Jariyapan N."/>
            <person name="Kwakye-Nuako G."/>
            <person name="Thomaz Soccol V."/>
            <person name="Al-Salem W.S."/>
            <person name="Dillon R.J."/>
            <person name="Bates P.A."/>
            <person name="Gatherer D."/>
        </authorList>
    </citation>
    <scope>NUCLEOTIDE SEQUENCE [LARGE SCALE GENOMIC DNA]</scope>
</reference>
<feature type="compositionally biased region" description="Basic residues" evidence="1">
    <location>
        <begin position="679"/>
        <end position="706"/>
    </location>
</feature>
<feature type="compositionally biased region" description="Basic and acidic residues" evidence="1">
    <location>
        <begin position="656"/>
        <end position="672"/>
    </location>
</feature>
<dbReference type="GeneID" id="92361459"/>
<accession>A0A836KY83</accession>
<sequence>MDFSFPHFTRASTDNAYTQPPQKSLLELVIEAKGRLGLVPQREVPKRHPSSSPFSHFSDSDEEVDGTSDDANGQGVQRDAVLTTRTSWVPPSYLLDYFFSGEFLSVFLTLHNISSSRPVSMLVPPILTVRDAQLHPFVEAGLCTVLLNAALGSSRHQHSGCGGGRGGGRGGRVSRGGGFAGSVHRGGGEGSYMDSNGAAAILDGPSMSYWGATQRHELQDAVLGAEDGVACQKTPYAPHSSFCAAERGVDEPARAPLAQRLLFRGLQQVALPALLLGDHVLLSGPRGIGKRTAGLLSAGANVLAFTGSPDPGAAEETEAPPAPAACEEEAAADTPPAVAEEPEYTSIVKTEVKQEGATDDARDSADDRPAPAKPAVDTAPASLPLPRALMLFSSYPEALFAAHWLRCIFGPAAFTAYTFKKDEAALCPLLEVPAAEPQPAAPVGVRDTHSNVISGHFGEMPAYPETTSGRRFIGPPLSLPFITDTNSAAGAVGVSPRLPTEPTQAELAVLPAEATAPALAELAALVMGAALPTAASRADQGLAEGSANGGDAKRKQRRRGDDEKGSSEGADAEQGEKRSPRKHRRHRHHRSDDDDLESDGDDHRRARVHKKRSPHSSSSHRHRSRHGDRGHREKEEESRGEREASGHRRHRRHRHHSEEVDADGRGANRRSIDDEEQHSRRHSSHRSRSRHQHHSSSGSRKHRHRSRSDERRFRHGSSHHRHHRSSRHRGRHNQSTSSAASSSSSSTPSRSQLAGSPPPLPRNGEAILPLALDGSAAPPAACGLGVLELESVAPPTMSMETPMTSYATVVEEPTSSGERQREAIEAGTASEQPDALCQRVPLLITTYHALQTALELVQGEASALPPLEHVRVALFTNLERALMPPLKESFVHSWWLSLVNALDVECQFVVTADRMGNEVRGFLNSTILPDAGERLVHFDQRDGSIWAMMKVQVCAVPVEAPVAALPPNSGSGGRPRISGSDIDAAKVAHLYSTISEHISSAACRAAHSRDDAALAASGGGQLARVVVVCSARREQSLVVTQLQCLLSDQERGANAAVLRVTERAEVFRASEAEVLVLTDAQLTDPRVLRDVHQCTEVDLILHFSLPRPVMMRLEKEEIIDVLAQRGRAILGTSKQFCARRWWRVAAAASAAGGDAAIAEPNSAADFVPAKVECLLLLTEHNMHGRAGSCVMEALREVSDG</sequence>
<feature type="compositionally biased region" description="Low complexity" evidence="1">
    <location>
        <begin position="735"/>
        <end position="751"/>
    </location>
</feature>
<keyword evidence="3" id="KW-1185">Reference proteome</keyword>
<dbReference type="EMBL" id="JAFHLR010000016">
    <property type="protein sequence ID" value="KAG5482333.1"/>
    <property type="molecule type" value="Genomic_DNA"/>
</dbReference>
<reference evidence="3" key="1">
    <citation type="journal article" date="2021" name="Microbiol. Resour. Announc.">
        <title>LGAAP: Leishmaniinae Genome Assembly and Annotation Pipeline.</title>
        <authorList>
            <person name="Almutairi H."/>
            <person name="Urbaniak M.D."/>
            <person name="Bates M.D."/>
            <person name="Jariyapan N."/>
            <person name="Kwakye-Nuako G."/>
            <person name="Thomaz-Soccol V."/>
            <person name="Al-Salem W.S."/>
            <person name="Dillon R.J."/>
            <person name="Bates P.A."/>
            <person name="Gatherer D."/>
        </authorList>
    </citation>
    <scope>NUCLEOTIDE SEQUENCE [LARGE SCALE GENOMIC DNA]</scope>
</reference>
<feature type="region of interest" description="Disordered" evidence="1">
    <location>
        <begin position="540"/>
        <end position="766"/>
    </location>
</feature>
<feature type="compositionally biased region" description="Basic residues" evidence="1">
    <location>
        <begin position="713"/>
        <end position="732"/>
    </location>
</feature>
<proteinExistence type="predicted"/>
<feature type="region of interest" description="Disordered" evidence="1">
    <location>
        <begin position="40"/>
        <end position="75"/>
    </location>
</feature>
<comment type="caution">
    <text evidence="2">The sequence shown here is derived from an EMBL/GenBank/DDBJ whole genome shotgun (WGS) entry which is preliminary data.</text>
</comment>